<dbReference type="GO" id="GO:0016514">
    <property type="term" value="C:SWI/SNF complex"/>
    <property type="evidence" value="ECO:0007669"/>
    <property type="project" value="UniProtKB-ARBA"/>
</dbReference>
<dbReference type="InterPro" id="IPR009057">
    <property type="entry name" value="Homeodomain-like_sf"/>
</dbReference>
<dbReference type="InterPro" id="IPR032450">
    <property type="entry name" value="SMARCC_N"/>
</dbReference>
<evidence type="ECO:0008006" key="15">
    <source>
        <dbReference type="Google" id="ProtNLM"/>
    </source>
</evidence>
<feature type="region of interest" description="Disordered" evidence="8">
    <location>
        <begin position="829"/>
        <end position="859"/>
    </location>
</feature>
<dbReference type="GO" id="GO:0006355">
    <property type="term" value="P:regulation of DNA-templated transcription"/>
    <property type="evidence" value="ECO:0007669"/>
    <property type="project" value="UniProtKB-ARBA"/>
</dbReference>
<feature type="compositionally biased region" description="Low complexity" evidence="8">
    <location>
        <begin position="1348"/>
        <end position="1359"/>
    </location>
</feature>
<dbReference type="WBParaSite" id="TREG1_111280.2">
    <property type="protein sequence ID" value="TREG1_111280.2"/>
    <property type="gene ID" value="TREG1_111280"/>
</dbReference>
<reference evidence="13" key="1">
    <citation type="submission" date="2022-06" db="EMBL/GenBank/DDBJ databases">
        <authorList>
            <person name="Berger JAMES D."/>
            <person name="Berger JAMES D."/>
        </authorList>
    </citation>
    <scope>NUCLEOTIDE SEQUENCE [LARGE SCALE GENOMIC DNA]</scope>
</reference>
<dbReference type="PROSITE" id="PS51293">
    <property type="entry name" value="SANT"/>
    <property type="match status" value="1"/>
</dbReference>
<keyword evidence="5" id="KW-0539">Nucleus</keyword>
<dbReference type="Proteomes" id="UP000050795">
    <property type="component" value="Unassembled WGS sequence"/>
</dbReference>
<feature type="compositionally biased region" description="Low complexity" evidence="8">
    <location>
        <begin position="431"/>
        <end position="446"/>
    </location>
</feature>
<feature type="region of interest" description="Disordered" evidence="8">
    <location>
        <begin position="296"/>
        <end position="455"/>
    </location>
</feature>
<dbReference type="Pfam" id="PF00249">
    <property type="entry name" value="Myb_DNA-binding"/>
    <property type="match status" value="1"/>
</dbReference>
<proteinExistence type="inferred from homology"/>
<dbReference type="SMART" id="SM00717">
    <property type="entry name" value="SANT"/>
    <property type="match status" value="1"/>
</dbReference>
<dbReference type="InterPro" id="IPR007526">
    <property type="entry name" value="SWIRM"/>
</dbReference>
<dbReference type="PANTHER" id="PTHR15381:SF1">
    <property type="entry name" value="CHONDROITIN SULFATE PROTEOGLYCAN 5"/>
    <property type="match status" value="1"/>
</dbReference>
<dbReference type="Pfam" id="PF04433">
    <property type="entry name" value="SWIRM"/>
    <property type="match status" value="1"/>
</dbReference>
<evidence type="ECO:0000256" key="2">
    <source>
        <dbReference type="ARBA" id="ARBA00022853"/>
    </source>
</evidence>
<feature type="region of interest" description="Disordered" evidence="8">
    <location>
        <begin position="1071"/>
        <end position="1101"/>
    </location>
</feature>
<feature type="compositionally biased region" description="Low complexity" evidence="8">
    <location>
        <begin position="836"/>
        <end position="852"/>
    </location>
</feature>
<feature type="compositionally biased region" description="Low complexity" evidence="8">
    <location>
        <begin position="1196"/>
        <end position="1222"/>
    </location>
</feature>
<dbReference type="PROSITE" id="PS52032">
    <property type="entry name" value="MARR_BRCT_CHROMO"/>
    <property type="match status" value="1"/>
</dbReference>
<dbReference type="InterPro" id="IPR032451">
    <property type="entry name" value="SMARCC_C"/>
</dbReference>
<feature type="compositionally biased region" description="Low complexity" evidence="8">
    <location>
        <begin position="1478"/>
        <end position="1517"/>
    </location>
</feature>
<evidence type="ECO:0000256" key="6">
    <source>
        <dbReference type="ARBA" id="ARBA00049655"/>
    </source>
</evidence>
<feature type="coiled-coil region" evidence="7">
    <location>
        <begin position="1263"/>
        <end position="1307"/>
    </location>
</feature>
<feature type="compositionally biased region" description="Basic and acidic residues" evidence="8">
    <location>
        <begin position="394"/>
        <end position="408"/>
    </location>
</feature>
<feature type="compositionally biased region" description="Low complexity" evidence="8">
    <location>
        <begin position="703"/>
        <end position="715"/>
    </location>
</feature>
<feature type="region of interest" description="Disordered" evidence="8">
    <location>
        <begin position="1184"/>
        <end position="1229"/>
    </location>
</feature>
<evidence type="ECO:0000259" key="10">
    <source>
        <dbReference type="PROSITE" id="PS50934"/>
    </source>
</evidence>
<evidence type="ECO:0000256" key="4">
    <source>
        <dbReference type="ARBA" id="ARBA00023163"/>
    </source>
</evidence>
<feature type="region of interest" description="Disordered" evidence="8">
    <location>
        <begin position="484"/>
        <end position="512"/>
    </location>
</feature>
<dbReference type="InterPro" id="IPR001005">
    <property type="entry name" value="SANT/Myb"/>
</dbReference>
<dbReference type="InterPro" id="IPR032448">
    <property type="entry name" value="SWIRM-assoc"/>
</dbReference>
<dbReference type="CDD" id="cd00167">
    <property type="entry name" value="SANT"/>
    <property type="match status" value="1"/>
</dbReference>
<name>A0AA85IVH8_TRIRE</name>
<evidence type="ECO:0000256" key="1">
    <source>
        <dbReference type="ARBA" id="ARBA00004123"/>
    </source>
</evidence>
<feature type="compositionally biased region" description="Polar residues" evidence="8">
    <location>
        <begin position="734"/>
        <end position="747"/>
    </location>
</feature>
<feature type="compositionally biased region" description="Pro residues" evidence="8">
    <location>
        <begin position="1360"/>
        <end position="1369"/>
    </location>
</feature>
<dbReference type="Gene3D" id="1.10.10.10">
    <property type="entry name" value="Winged helix-like DNA-binding domain superfamily/Winged helix DNA-binding domain"/>
    <property type="match status" value="1"/>
</dbReference>
<evidence type="ECO:0000313" key="13">
    <source>
        <dbReference type="Proteomes" id="UP000050795"/>
    </source>
</evidence>
<dbReference type="InterPro" id="IPR049898">
    <property type="entry name" value="MARR_BRCT_CHROMO"/>
</dbReference>
<feature type="compositionally biased region" description="Gly residues" evidence="8">
    <location>
        <begin position="489"/>
        <end position="500"/>
    </location>
</feature>
<feature type="compositionally biased region" description="Polar residues" evidence="8">
    <location>
        <begin position="1757"/>
        <end position="1768"/>
    </location>
</feature>
<evidence type="ECO:0000256" key="3">
    <source>
        <dbReference type="ARBA" id="ARBA00023015"/>
    </source>
</evidence>
<feature type="compositionally biased region" description="Low complexity" evidence="8">
    <location>
        <begin position="1370"/>
        <end position="1383"/>
    </location>
</feature>
<dbReference type="Pfam" id="PF16496">
    <property type="entry name" value="SWIRM-assoc_2"/>
    <property type="match status" value="1"/>
</dbReference>
<feature type="compositionally biased region" description="Basic and acidic residues" evidence="8">
    <location>
        <begin position="1787"/>
        <end position="1800"/>
    </location>
</feature>
<feature type="compositionally biased region" description="Pro residues" evidence="8">
    <location>
        <begin position="1464"/>
        <end position="1477"/>
    </location>
</feature>
<feature type="region of interest" description="Disordered" evidence="8">
    <location>
        <begin position="1679"/>
        <end position="1707"/>
    </location>
</feature>
<evidence type="ECO:0000256" key="7">
    <source>
        <dbReference type="SAM" id="Coils"/>
    </source>
</evidence>
<sequence>MVIARAKDGNPSTRFYENPEIIATFDPVRMWLTRNHKKYTQTEPPTNKSLATLCFQLLQFQEANFTSSSRSFMRIPFKCFMDFKPGGGLCHIFLTCFKFRHENNWKKIDLASSSRTDKHMEMFSVIERELIAYKCMERPVIYISPTVEKNLNNRLRECAKRLNVSVVESASEATHILHPPPSNWSGDSRDDFHVQRFRVMFHEGRGVLLHWLYSPASHTTWYTGLQYEWSPETESPFQLENVRPWEVDARWLLYSDEAYEWMIEEDFLVSGSVKPRQTYSPDEFMAINTASGVNSSSSSSQFSSSFTPSSHPDNSGSKKKRRRSPSPSASDLYQPNASGKKRRPGSSITGSHERSNRGPSGHGSSRKIRKEATVTLFGHTDEDESSCHTGPQDPNKDDTNDTDITKDFDDPEPPNKVTPITTPAANGSGFNASRSTRTGNNNNSNNILHSGAGGGGDLGTGRSLFDLDEDNDTGDGVDGGINEYHAGMSGVGDLGPGGTSNQGDEGSRQGGIHTDLSVTEQAHCIVIPSYSAWFDYNAIHGIERRALPEFFNGQNKSKTPEVYLAYRNFMVDTYRLNPQEYLTFTACRRNLTGDVCSILRVHAFLEQWGLINYQVTAPLTTSTSGSGTLGVSGGATEAARLAVAASLGPPSTAHFHILADSASGLQPIGNQNVVATSTIVSTSGGATTTTTLTDGGQSGVKDNNTSNNGSSNNNVNAAAATSITSTNNEVITVSTSSIKPESQGSEFTGTSVTTSSASTTSAETVNTTLPTVSTTTTAANNSSATNITATTTNNNNANQVGVNKLPTIGDPSLRTDQYLANASINKTTGGLLDNRSQSASATTTATATSDTAPAPPTPQQATVVNTKLLKGATQSGWTDQETLLLLEALELYRDDWNKVAEHVGSRTQEECILHFLRLPIEDAYLEGTDPILNLTSLANASHPTPPFSKTVNPILSTVAFLAAAVDPRVAAAAAQAALTEYAKMRDEVPAGLLREHKARVEAAVKLGHPVDPQKFGLDEVGGSKVNEELEKPCPLPPSSVVVPNEKSMEQIISVENEAKEIEHKESTPIDITTSSTVDELTSENKPKSPEATASLLPKPEECKMDTGECQETADVNKAEPMIIEEQETKGETDEATGVTQTKPGEQQQSTVESIPHLVEQQSEPVVSEATTAINANAAAAATAATSVVPESEKSSSADQQPQSQSQQAETSEKSAAAAGGATNSLPPNPDSLGTAAACALAAAAIKARHLASVEEKRIKGLVAQLVETQLKKLDIKLKQIQELESIMEREYEMIEQMRQQLLQERQAFHMEVIKTMENRARSLVHHHHQQQQQQQQPQPQGVGGGGVVVPQQQQQQQPPAALPPQPLQPQPQLQAQQPQHPLQSTYVPQGNAYPVNQITHINQVQAQQPHQQQQLQPGAHIIQQQQQPQQIPPTYSPQVPSIPNDPRLLLNNNPTATGNLSVYPPAPSALPPAPPQSYPSTVQPSPLQQQQQQQPLAPPSSTSSSSSLPSPNQQPPSVGHTSPTPTQLIQHHPREECQTAVNQSLPLQASSMPNTANNPPPQMDTVAEVWSSSVYPPPTTMPTAPAPPLPTTTPSSMEPPHTIRQFIEPSSRDNPMLLPVPNITLTLSQNVSHPSDTVTTATTNTSVLANSLTSKQPLSTQPVSSGGGVVVVGGSGDGCSEAASAPGVFQSTEHHPHHQEQQHQVSSIEVNSCTVASLLSDDNNNANIEVPEASVTASVAATVAATTTTTAAAEGSGSPSVPSDNNPSLAPPPTPQTQTQPELSGPTKKEEEQGNIHQAE</sequence>
<evidence type="ECO:0000256" key="8">
    <source>
        <dbReference type="SAM" id="MobiDB-lite"/>
    </source>
</evidence>
<evidence type="ECO:0000313" key="14">
    <source>
        <dbReference type="WBParaSite" id="TREG1_111280.2"/>
    </source>
</evidence>
<feature type="domain" description="SWIRM" evidence="10">
    <location>
        <begin position="525"/>
        <end position="622"/>
    </location>
</feature>
<comment type="subcellular location">
    <subcellularLocation>
        <location evidence="1">Nucleus</location>
    </subcellularLocation>
</comment>
<dbReference type="InterPro" id="IPR036388">
    <property type="entry name" value="WH-like_DNA-bd_sf"/>
</dbReference>
<dbReference type="GO" id="GO:0045202">
    <property type="term" value="C:synapse"/>
    <property type="evidence" value="ECO:0007669"/>
    <property type="project" value="TreeGrafter"/>
</dbReference>
<feature type="compositionally biased region" description="Basic and acidic residues" evidence="8">
    <location>
        <begin position="1692"/>
        <end position="1701"/>
    </location>
</feature>
<evidence type="ECO:0000259" key="11">
    <source>
        <dbReference type="PROSITE" id="PS51293"/>
    </source>
</evidence>
<evidence type="ECO:0000256" key="5">
    <source>
        <dbReference type="ARBA" id="ARBA00023242"/>
    </source>
</evidence>
<feature type="compositionally biased region" description="Low complexity" evidence="8">
    <location>
        <begin position="296"/>
        <end position="310"/>
    </location>
</feature>
<protein>
    <recommendedName>
        <fullName evidence="15">SWIRM domain-containing protein</fullName>
    </recommendedName>
</protein>
<feature type="region of interest" description="Disordered" evidence="8">
    <location>
        <begin position="1404"/>
        <end position="1529"/>
    </location>
</feature>
<feature type="compositionally biased region" description="Low complexity" evidence="8">
    <location>
        <begin position="686"/>
        <end position="695"/>
    </location>
</feature>
<dbReference type="GO" id="GO:0048858">
    <property type="term" value="P:cell projection morphogenesis"/>
    <property type="evidence" value="ECO:0007669"/>
    <property type="project" value="TreeGrafter"/>
</dbReference>
<dbReference type="GO" id="GO:0006325">
    <property type="term" value="P:chromatin organization"/>
    <property type="evidence" value="ECO:0007669"/>
    <property type="project" value="UniProtKB-KW"/>
</dbReference>
<dbReference type="PROSITE" id="PS50934">
    <property type="entry name" value="SWIRM"/>
    <property type="match status" value="1"/>
</dbReference>
<keyword evidence="2" id="KW-0156">Chromatin regulator</keyword>
<organism evidence="13 14">
    <name type="scientific">Trichobilharzia regenti</name>
    <name type="common">Nasal bird schistosome</name>
    <dbReference type="NCBI Taxonomy" id="157069"/>
    <lineage>
        <taxon>Eukaryota</taxon>
        <taxon>Metazoa</taxon>
        <taxon>Spiralia</taxon>
        <taxon>Lophotrochozoa</taxon>
        <taxon>Platyhelminthes</taxon>
        <taxon>Trematoda</taxon>
        <taxon>Digenea</taxon>
        <taxon>Strigeidida</taxon>
        <taxon>Schistosomatoidea</taxon>
        <taxon>Schistosomatidae</taxon>
        <taxon>Trichobilharzia</taxon>
    </lineage>
</organism>
<feature type="compositionally biased region" description="Polar residues" evidence="8">
    <location>
        <begin position="1137"/>
        <end position="1151"/>
    </location>
</feature>
<feature type="region of interest" description="Disordered" evidence="8">
    <location>
        <begin position="1322"/>
        <end position="1390"/>
    </location>
</feature>
<dbReference type="FunFam" id="1.10.10.10:FF:000020">
    <property type="entry name" value="SWI/SNF complex subunit SMARCC2 isoform c"/>
    <property type="match status" value="1"/>
</dbReference>
<feature type="domain" description="Myb-like" evidence="9">
    <location>
        <begin position="877"/>
        <end position="919"/>
    </location>
</feature>
<feature type="region of interest" description="Disordered" evidence="8">
    <location>
        <begin position="734"/>
        <end position="765"/>
    </location>
</feature>
<accession>A0AA85IVH8</accession>
<keyword evidence="3" id="KW-0805">Transcription regulation</keyword>
<evidence type="ECO:0000259" key="12">
    <source>
        <dbReference type="PROSITE" id="PS52032"/>
    </source>
</evidence>
<dbReference type="InterPro" id="IPR017884">
    <property type="entry name" value="SANT_dom"/>
</dbReference>
<feature type="domain" description="SANT" evidence="11">
    <location>
        <begin position="872"/>
        <end position="923"/>
    </location>
</feature>
<feature type="compositionally biased region" description="Low complexity" evidence="8">
    <location>
        <begin position="748"/>
        <end position="765"/>
    </location>
</feature>
<dbReference type="SUPFAM" id="SSF46689">
    <property type="entry name" value="Homeodomain-like"/>
    <property type="match status" value="2"/>
</dbReference>
<feature type="region of interest" description="Disordered" evidence="8">
    <location>
        <begin position="1125"/>
        <end position="1151"/>
    </location>
</feature>
<reference evidence="14" key="2">
    <citation type="submission" date="2023-11" db="UniProtKB">
        <authorList>
            <consortium name="WormBaseParasite"/>
        </authorList>
    </citation>
    <scope>IDENTIFICATION</scope>
</reference>
<dbReference type="PROSITE" id="PS50090">
    <property type="entry name" value="MYB_LIKE"/>
    <property type="match status" value="1"/>
</dbReference>
<feature type="compositionally biased region" description="Low complexity" evidence="8">
    <location>
        <begin position="1330"/>
        <end position="1340"/>
    </location>
</feature>
<evidence type="ECO:0000259" key="9">
    <source>
        <dbReference type="PROSITE" id="PS50090"/>
    </source>
</evidence>
<dbReference type="PANTHER" id="PTHR15381">
    <property type="entry name" value="CHONDROITIN SULFATE PROTEOGLYCAN 5 -RELATED"/>
    <property type="match status" value="1"/>
</dbReference>
<feature type="region of interest" description="Disordered" evidence="8">
    <location>
        <begin position="1748"/>
        <end position="1800"/>
    </location>
</feature>
<keyword evidence="13" id="KW-1185">Reference proteome</keyword>
<dbReference type="Pfam" id="PF16495">
    <property type="entry name" value="SWIRM-assoc_1"/>
    <property type="match status" value="1"/>
</dbReference>
<keyword evidence="4" id="KW-0804">Transcription</keyword>
<feature type="compositionally biased region" description="Polar residues" evidence="8">
    <location>
        <begin position="1519"/>
        <end position="1529"/>
    </location>
</feature>
<dbReference type="FunFam" id="1.10.10.60:FF:000014">
    <property type="entry name" value="SWI/SNF complex subunit SMARCC2 isoform C"/>
    <property type="match status" value="1"/>
</dbReference>
<feature type="domain" description="Chromo" evidence="12">
    <location>
        <begin position="1"/>
        <end position="281"/>
    </location>
</feature>
<dbReference type="Pfam" id="PF16498">
    <property type="entry name" value="SWIRM-assoc_3"/>
    <property type="match status" value="1"/>
</dbReference>
<comment type="similarity">
    <text evidence="6">Belongs to the SMARCC family.</text>
</comment>
<keyword evidence="7" id="KW-0175">Coiled coil</keyword>
<feature type="region of interest" description="Disordered" evidence="8">
    <location>
        <begin position="686"/>
        <end position="715"/>
    </location>
</feature>
<feature type="compositionally biased region" description="Low complexity" evidence="8">
    <location>
        <begin position="1404"/>
        <end position="1429"/>
    </location>
</feature>
<dbReference type="Gene3D" id="1.10.10.60">
    <property type="entry name" value="Homeodomain-like"/>
    <property type="match status" value="1"/>
</dbReference>
<feature type="compositionally biased region" description="Polar residues" evidence="8">
    <location>
        <begin position="418"/>
        <end position="430"/>
    </location>
</feature>